<dbReference type="GO" id="GO:0004124">
    <property type="term" value="F:cysteine synthase activity"/>
    <property type="evidence" value="ECO:0007669"/>
    <property type="project" value="UniProtKB-EC"/>
</dbReference>
<evidence type="ECO:0000256" key="5">
    <source>
        <dbReference type="ARBA" id="ARBA00022605"/>
    </source>
</evidence>
<dbReference type="InterPro" id="IPR005859">
    <property type="entry name" value="CysK"/>
</dbReference>
<dbReference type="EMBL" id="NJBO01000016">
    <property type="protein sequence ID" value="TKJ40902.1"/>
    <property type="molecule type" value="Genomic_DNA"/>
</dbReference>
<comment type="catalytic activity">
    <reaction evidence="9">
        <text>O-acetyl-L-serine + hydrogen sulfide = L-cysteine + acetate</text>
        <dbReference type="Rhea" id="RHEA:14829"/>
        <dbReference type="ChEBI" id="CHEBI:29919"/>
        <dbReference type="ChEBI" id="CHEBI:30089"/>
        <dbReference type="ChEBI" id="CHEBI:35235"/>
        <dbReference type="ChEBI" id="CHEBI:58340"/>
        <dbReference type="EC" id="2.5.1.47"/>
    </reaction>
</comment>
<accession>A0A532V1A6</accession>
<dbReference type="SUPFAM" id="SSF53686">
    <property type="entry name" value="Tryptophan synthase beta subunit-like PLP-dependent enzymes"/>
    <property type="match status" value="1"/>
</dbReference>
<keyword evidence="7 10" id="KW-0663">Pyridoxal phosphate</keyword>
<reference evidence="12 13" key="1">
    <citation type="submission" date="2017-06" db="EMBL/GenBank/DDBJ databases">
        <title>Novel microbial phyla capable of carbon fixation and sulfur reduction in deep-sea sediments.</title>
        <authorList>
            <person name="Huang J."/>
            <person name="Baker B."/>
            <person name="Wang Y."/>
        </authorList>
    </citation>
    <scope>NUCLEOTIDE SEQUENCE [LARGE SCALE GENOMIC DNA]</scope>
    <source>
        <strain evidence="12">B3_TA06</strain>
    </source>
</reference>
<dbReference type="InterPro" id="IPR036052">
    <property type="entry name" value="TrpB-like_PALP_sf"/>
</dbReference>
<keyword evidence="6" id="KW-0808">Transferase</keyword>
<organism evidence="12 13">
    <name type="scientific">candidate division TA06 bacterium B3_TA06</name>
    <dbReference type="NCBI Taxonomy" id="2012487"/>
    <lineage>
        <taxon>Bacteria</taxon>
        <taxon>Bacteria division TA06</taxon>
    </lineage>
</organism>
<dbReference type="NCBIfam" id="TIGR01139">
    <property type="entry name" value="cysK"/>
    <property type="match status" value="1"/>
</dbReference>
<evidence type="ECO:0000259" key="11">
    <source>
        <dbReference type="Pfam" id="PF00291"/>
    </source>
</evidence>
<dbReference type="Proteomes" id="UP000317778">
    <property type="component" value="Unassembled WGS sequence"/>
</dbReference>
<feature type="domain" description="Tryptophan synthase beta chain-like PALP" evidence="11">
    <location>
        <begin position="9"/>
        <end position="293"/>
    </location>
</feature>
<evidence type="ECO:0000256" key="1">
    <source>
        <dbReference type="ARBA" id="ARBA00001933"/>
    </source>
</evidence>
<dbReference type="GO" id="GO:0005737">
    <property type="term" value="C:cytoplasm"/>
    <property type="evidence" value="ECO:0007669"/>
    <property type="project" value="UniProtKB-ARBA"/>
</dbReference>
<name>A0A532V1A6_UNCT6</name>
<keyword evidence="8" id="KW-0198">Cysteine biosynthesis</keyword>
<evidence type="ECO:0000313" key="12">
    <source>
        <dbReference type="EMBL" id="TKJ40902.1"/>
    </source>
</evidence>
<evidence type="ECO:0000256" key="6">
    <source>
        <dbReference type="ARBA" id="ARBA00022679"/>
    </source>
</evidence>
<comment type="pathway">
    <text evidence="2">Amino-acid biosynthesis; L-cysteine biosynthesis; L-cysteine from L-serine: step 2/2.</text>
</comment>
<comment type="cofactor">
    <cofactor evidence="1 10">
        <name>pyridoxal 5'-phosphate</name>
        <dbReference type="ChEBI" id="CHEBI:597326"/>
    </cofactor>
</comment>
<dbReference type="Gene3D" id="3.40.50.1100">
    <property type="match status" value="2"/>
</dbReference>
<feature type="modified residue" description="N6-(pyridoxal phosphate)lysine" evidence="10">
    <location>
        <position position="44"/>
    </location>
</feature>
<evidence type="ECO:0000256" key="3">
    <source>
        <dbReference type="ARBA" id="ARBA00007103"/>
    </source>
</evidence>
<comment type="similarity">
    <text evidence="3">Belongs to the cysteine synthase/cystathionine beta-synthase family.</text>
</comment>
<proteinExistence type="inferred from homology"/>
<keyword evidence="5" id="KW-0028">Amino-acid biosynthesis</keyword>
<sequence length="306" mass="33173">MVNIKENILDLIGDTPIVYLKKFGAGLDAAIAAKLEMFNPYSVKDRPVSYMIAAAEQEGKINKDSTIIEATSGNTGLALAFICAIKGYRLTICMSEIQSQERKQLLRALGAQLELTPASKGTKGAKERALQLLKKIPNSFYIEQHANPANPRAHSETTAEELWRDTDGRIDILVAGLGTTGTLMGTAQVIKPRKPSFKVVGVEPEIAPMISAGIFKPHRQAGTSPGFVPKILKRELLDEVITVSEQDAFAACRELALREGILAGITSGMTAFAARELARRPDNKGKLIVCVFADSGERYLSVEGLY</sequence>
<dbReference type="EC" id="2.5.1.47" evidence="4"/>
<dbReference type="PANTHER" id="PTHR10314">
    <property type="entry name" value="CYSTATHIONINE BETA-SYNTHASE"/>
    <property type="match status" value="1"/>
</dbReference>
<dbReference type="Pfam" id="PF00291">
    <property type="entry name" value="PALP"/>
    <property type="match status" value="1"/>
</dbReference>
<protein>
    <recommendedName>
        <fullName evidence="4">cysteine synthase</fullName>
        <ecNumber evidence="4">2.5.1.47</ecNumber>
    </recommendedName>
</protein>
<dbReference type="InterPro" id="IPR001926">
    <property type="entry name" value="TrpB-like_PALP"/>
</dbReference>
<evidence type="ECO:0000256" key="10">
    <source>
        <dbReference type="PIRSR" id="PIRSR605856-51"/>
    </source>
</evidence>
<gene>
    <name evidence="12" type="primary">cysK</name>
    <name evidence="12" type="ORF">CEE36_09160</name>
</gene>
<dbReference type="NCBIfam" id="TIGR01136">
    <property type="entry name" value="cysKM"/>
    <property type="match status" value="1"/>
</dbReference>
<dbReference type="InterPro" id="IPR050214">
    <property type="entry name" value="Cys_Synth/Cystath_Beta-Synth"/>
</dbReference>
<dbReference type="AlphaFoldDB" id="A0A532V1A6"/>
<evidence type="ECO:0000256" key="9">
    <source>
        <dbReference type="ARBA" id="ARBA00047931"/>
    </source>
</evidence>
<dbReference type="CDD" id="cd01561">
    <property type="entry name" value="CBS_like"/>
    <property type="match status" value="1"/>
</dbReference>
<dbReference type="InterPro" id="IPR005856">
    <property type="entry name" value="Cys_synth"/>
</dbReference>
<evidence type="ECO:0000256" key="8">
    <source>
        <dbReference type="ARBA" id="ARBA00023192"/>
    </source>
</evidence>
<dbReference type="GO" id="GO:0006535">
    <property type="term" value="P:cysteine biosynthetic process from serine"/>
    <property type="evidence" value="ECO:0007669"/>
    <property type="project" value="InterPro"/>
</dbReference>
<evidence type="ECO:0000256" key="2">
    <source>
        <dbReference type="ARBA" id="ARBA00004962"/>
    </source>
</evidence>
<evidence type="ECO:0000313" key="13">
    <source>
        <dbReference type="Proteomes" id="UP000317778"/>
    </source>
</evidence>
<comment type="caution">
    <text evidence="12">The sequence shown here is derived from an EMBL/GenBank/DDBJ whole genome shotgun (WGS) entry which is preliminary data.</text>
</comment>
<evidence type="ECO:0000256" key="7">
    <source>
        <dbReference type="ARBA" id="ARBA00022898"/>
    </source>
</evidence>
<evidence type="ECO:0000256" key="4">
    <source>
        <dbReference type="ARBA" id="ARBA00012681"/>
    </source>
</evidence>
<dbReference type="FunFam" id="3.40.50.1100:FF:000067">
    <property type="entry name" value="Cysteine synthase"/>
    <property type="match status" value="1"/>
</dbReference>